<dbReference type="AlphaFoldDB" id="A0AAP9GTX5"/>
<organism evidence="1 2">
    <name type="scientific">Acinetobacter towneri</name>
    <dbReference type="NCBI Taxonomy" id="202956"/>
    <lineage>
        <taxon>Bacteria</taxon>
        <taxon>Pseudomonadati</taxon>
        <taxon>Pseudomonadota</taxon>
        <taxon>Gammaproteobacteria</taxon>
        <taxon>Moraxellales</taxon>
        <taxon>Moraxellaceae</taxon>
        <taxon>Acinetobacter</taxon>
    </lineage>
</organism>
<name>A0AAP9GTX5_9GAMM</name>
<sequence>MSELKDTKEIFAEALRVVEFQKETPLRQLTRKILNEERQYLYSEQGVYQRRKNIRTFIDEARNSGDFQIGENK</sequence>
<dbReference type="Proteomes" id="UP000405075">
    <property type="component" value="Chromosome"/>
</dbReference>
<evidence type="ECO:0000313" key="2">
    <source>
        <dbReference type="Proteomes" id="UP000405075"/>
    </source>
</evidence>
<proteinExistence type="predicted"/>
<accession>A0AAP9GTX5</accession>
<gene>
    <name evidence="1" type="ORF">GJD93_02140</name>
</gene>
<evidence type="ECO:0000313" key="1">
    <source>
        <dbReference type="EMBL" id="QGM26569.1"/>
    </source>
</evidence>
<dbReference type="GeneID" id="67512509"/>
<protein>
    <submittedName>
        <fullName evidence="1">Uncharacterized protein</fullName>
    </submittedName>
</protein>
<reference evidence="2" key="1">
    <citation type="submission" date="2019-11" db="EMBL/GenBank/DDBJ databases">
        <title>Escherichia coli 1916D6.</title>
        <authorList>
            <person name="Yao H."/>
            <person name="Du X."/>
            <person name="Yu R."/>
            <person name="Li A."/>
        </authorList>
    </citation>
    <scope>NUCLEOTIDE SEQUENCE [LARGE SCALE GENOMIC DNA]</scope>
    <source>
        <strain evidence="2">19110F47</strain>
    </source>
</reference>
<dbReference type="EMBL" id="CP046045">
    <property type="protein sequence ID" value="QGM26569.1"/>
    <property type="molecule type" value="Genomic_DNA"/>
</dbReference>
<dbReference type="RefSeq" id="WP_004956613.1">
    <property type="nucleotide sequence ID" value="NZ_CP046045.1"/>
</dbReference>